<dbReference type="InterPro" id="IPR036388">
    <property type="entry name" value="WH-like_DNA-bd_sf"/>
</dbReference>
<reference evidence="1 2" key="1">
    <citation type="submission" date="2016-02" db="EMBL/GenBank/DDBJ databases">
        <authorList>
            <person name="Holder M.E."/>
            <person name="Ajami N.J."/>
            <person name="Petrosino J.F."/>
        </authorList>
    </citation>
    <scope>NUCLEOTIDE SEQUENCE [LARGE SCALE GENOMIC DNA]</scope>
    <source>
        <strain evidence="1 2">CCUG 32990</strain>
    </source>
</reference>
<evidence type="ECO:0000313" key="1">
    <source>
        <dbReference type="EMBL" id="AMD84270.1"/>
    </source>
</evidence>
<dbReference type="Gene3D" id="1.10.10.10">
    <property type="entry name" value="Winged helix-like DNA-binding domain superfamily/Winged helix DNA-binding domain"/>
    <property type="match status" value="1"/>
</dbReference>
<dbReference type="InterPro" id="IPR036390">
    <property type="entry name" value="WH_DNA-bd_sf"/>
</dbReference>
<sequence>MECSKPRIKIIKKIMTMKKLHTYEKIRKLHEYIEQQQIITPEELASHLGVSRRRLFDMLTYLKDLGASVSYDRKAQCYRYDNDFQLVVEIKIVAISNGEAQMISGGTTLFSNIFEENLLSARFLH</sequence>
<dbReference type="SUPFAM" id="SSF46785">
    <property type="entry name" value="Winged helix' DNA-binding domain"/>
    <property type="match status" value="1"/>
</dbReference>
<keyword evidence="2" id="KW-1185">Reference proteome</keyword>
<name>A0ABM5XAQ1_9FLAO</name>
<gene>
    <name evidence="1" type="ORF">AXF12_01190</name>
</gene>
<dbReference type="Proteomes" id="UP000065822">
    <property type="component" value="Chromosome"/>
</dbReference>
<dbReference type="EMBL" id="CP014227">
    <property type="protein sequence ID" value="AMD84270.1"/>
    <property type="molecule type" value="Genomic_DNA"/>
</dbReference>
<evidence type="ECO:0000313" key="2">
    <source>
        <dbReference type="Proteomes" id="UP000065822"/>
    </source>
</evidence>
<accession>A0ABM5XAQ1</accession>
<proteinExistence type="predicted"/>
<evidence type="ECO:0008006" key="3">
    <source>
        <dbReference type="Google" id="ProtNLM"/>
    </source>
</evidence>
<protein>
    <recommendedName>
        <fullName evidence="3">Helix-turn-helix type 11 domain-containing protein</fullName>
    </recommendedName>
</protein>
<organism evidence="1 2">
    <name type="scientific">Capnocytophaga haemolytica</name>
    <dbReference type="NCBI Taxonomy" id="45243"/>
    <lineage>
        <taxon>Bacteria</taxon>
        <taxon>Pseudomonadati</taxon>
        <taxon>Bacteroidota</taxon>
        <taxon>Flavobacteriia</taxon>
        <taxon>Flavobacteriales</taxon>
        <taxon>Flavobacteriaceae</taxon>
        <taxon>Capnocytophaga</taxon>
    </lineage>
</organism>